<evidence type="ECO:0000313" key="9">
    <source>
        <dbReference type="Proteomes" id="UP001302367"/>
    </source>
</evidence>
<feature type="compositionally biased region" description="Polar residues" evidence="5">
    <location>
        <begin position="386"/>
        <end position="404"/>
    </location>
</feature>
<name>A0A2G5HK91_CERBT</name>
<dbReference type="OrthoDB" id="16772at2759"/>
<gene>
    <name evidence="6" type="ORF">CB0940_04619</name>
    <name evidence="7" type="ORF">RHO25_006507</name>
</gene>
<evidence type="ECO:0000256" key="5">
    <source>
        <dbReference type="SAM" id="MobiDB-lite"/>
    </source>
</evidence>
<sequence>MDCDICSRPFGERRKPLCASCAQVSLYDGRLKQAAALIDQEKHRAQAEAVVRPGNDGVLAALPEDADLDAITTGMRKHGLERSQAQTTAAELRINSIVDKAADLKRDLEQFKQHIATQKEDAANRRKALAVEKDEFERAKPRATEPVVSTTKKASQRLEKVRSRIVDARLLLCREAALAMSFHRRKGGDGRSEYVLGSIVVPDLRELNIRTQPAAKAPLVGGRTIAEPHDLVSESFENVARLLNLCANYLGVRLPGEILLPHERFPRAAVMPEKSSYKHSDIVFPGLSSSQSSSPAASRIIEHNLPRPRPLWLEKPLAQLLKEDPKAYGLYIEGITMLAYNVAWLCKSQGVDAINGFDDICAVGKNLYQLLLTQHRKHQPRPALDRQTTGTSSRVTATSAKDAQQQSVTHLGVFSHTSAAHNLFAAEASELMKNWRLASSTRLADKLRSHLYNEVSRAEWDVVEMEEWDDESAGDAPVLVGGSRRPFESRHPAMSVMTVAAHDGAEEDRSSSAADESQKKKQASGWMKVRGRGGEGA</sequence>
<dbReference type="PANTHER" id="PTHR15157">
    <property type="entry name" value="UV RADIATION RESISTANCE-ASSOCIATED GENE PROTEIN"/>
    <property type="match status" value="1"/>
</dbReference>
<feature type="region of interest" description="Disordered" evidence="5">
    <location>
        <begin position="500"/>
        <end position="537"/>
    </location>
</feature>
<comment type="similarity">
    <text evidence="1">Belongs to the ATG14 family.</text>
</comment>
<dbReference type="EMBL" id="CP134187">
    <property type="protein sequence ID" value="WPB01875.1"/>
    <property type="molecule type" value="Genomic_DNA"/>
</dbReference>
<reference evidence="7 9" key="2">
    <citation type="submission" date="2023-09" db="EMBL/GenBank/DDBJ databases">
        <title>Complete-Gapless Cercospora beticola genome.</title>
        <authorList>
            <person name="Wyatt N.A."/>
            <person name="Spanner R.E."/>
            <person name="Bolton M.D."/>
        </authorList>
    </citation>
    <scope>NUCLEOTIDE SEQUENCE [LARGE SCALE GENOMIC DNA]</scope>
    <source>
        <strain evidence="7">Cb09-40</strain>
    </source>
</reference>
<feature type="region of interest" description="Disordered" evidence="5">
    <location>
        <begin position="378"/>
        <end position="404"/>
    </location>
</feature>
<dbReference type="GO" id="GO:0005768">
    <property type="term" value="C:endosome"/>
    <property type="evidence" value="ECO:0007669"/>
    <property type="project" value="TreeGrafter"/>
</dbReference>
<organism evidence="6 8">
    <name type="scientific">Cercospora beticola</name>
    <name type="common">Sugarbeet leaf spot fungus</name>
    <dbReference type="NCBI Taxonomy" id="122368"/>
    <lineage>
        <taxon>Eukaryota</taxon>
        <taxon>Fungi</taxon>
        <taxon>Dikarya</taxon>
        <taxon>Ascomycota</taxon>
        <taxon>Pezizomycotina</taxon>
        <taxon>Dothideomycetes</taxon>
        <taxon>Dothideomycetidae</taxon>
        <taxon>Mycosphaerellales</taxon>
        <taxon>Mycosphaerellaceae</taxon>
        <taxon>Cercospora</taxon>
    </lineage>
</organism>
<dbReference type="GO" id="GO:0032991">
    <property type="term" value="C:protein-containing complex"/>
    <property type="evidence" value="ECO:0007669"/>
    <property type="project" value="UniProtKB-ARBA"/>
</dbReference>
<dbReference type="EMBL" id="LKMD01000105">
    <property type="protein sequence ID" value="PIA92981.1"/>
    <property type="molecule type" value="Genomic_DNA"/>
</dbReference>
<evidence type="ECO:0000256" key="4">
    <source>
        <dbReference type="SAM" id="Coils"/>
    </source>
</evidence>
<evidence type="ECO:0000313" key="7">
    <source>
        <dbReference type="EMBL" id="WPB01875.1"/>
    </source>
</evidence>
<dbReference type="Proteomes" id="UP000230605">
    <property type="component" value="Chromosome 4"/>
</dbReference>
<dbReference type="GO" id="GO:0000323">
    <property type="term" value="C:lytic vacuole"/>
    <property type="evidence" value="ECO:0007669"/>
    <property type="project" value="TreeGrafter"/>
</dbReference>
<dbReference type="GO" id="GO:0000149">
    <property type="term" value="F:SNARE binding"/>
    <property type="evidence" value="ECO:0007669"/>
    <property type="project" value="TreeGrafter"/>
</dbReference>
<evidence type="ECO:0000256" key="3">
    <source>
        <dbReference type="ARBA" id="ARBA00023054"/>
    </source>
</evidence>
<proteinExistence type="inferred from homology"/>
<dbReference type="PANTHER" id="PTHR15157:SF13">
    <property type="entry name" value="AUTOPHAGY-RELATED PROTEIN 14"/>
    <property type="match status" value="1"/>
</dbReference>
<dbReference type="Proteomes" id="UP001302367">
    <property type="component" value="Chromosome 4"/>
</dbReference>
<keyword evidence="3 4" id="KW-0175">Coiled coil</keyword>
<keyword evidence="9" id="KW-1185">Reference proteome</keyword>
<evidence type="ECO:0000313" key="6">
    <source>
        <dbReference type="EMBL" id="PIA92981.1"/>
    </source>
</evidence>
<dbReference type="InterPro" id="IPR018791">
    <property type="entry name" value="UV_resistance/autophagy_Atg14"/>
</dbReference>
<dbReference type="Pfam" id="PF10186">
    <property type="entry name" value="ATG14"/>
    <property type="match status" value="1"/>
</dbReference>
<dbReference type="GO" id="GO:0035493">
    <property type="term" value="P:SNARE complex assembly"/>
    <property type="evidence" value="ECO:0007669"/>
    <property type="project" value="TreeGrafter"/>
</dbReference>
<accession>A0A2G5HK91</accession>
<protein>
    <recommendedName>
        <fullName evidence="2">Autophagy-related protein 14</fullName>
    </recommendedName>
</protein>
<evidence type="ECO:0000256" key="1">
    <source>
        <dbReference type="ARBA" id="ARBA00009574"/>
    </source>
</evidence>
<evidence type="ECO:0000313" key="8">
    <source>
        <dbReference type="Proteomes" id="UP000230605"/>
    </source>
</evidence>
<feature type="coiled-coil region" evidence="4">
    <location>
        <begin position="94"/>
        <end position="139"/>
    </location>
</feature>
<dbReference type="AlphaFoldDB" id="A0A2G5HK91"/>
<evidence type="ECO:0000256" key="2">
    <source>
        <dbReference type="ARBA" id="ARBA00013807"/>
    </source>
</evidence>
<reference evidence="6 8" key="1">
    <citation type="submission" date="2015-10" db="EMBL/GenBank/DDBJ databases">
        <title>The cercosporin biosynthetic gene cluster was horizontally transferred to several fungal lineages and shown to be expanded in Cercospora beticola based on microsynteny with recipient genomes.</title>
        <authorList>
            <person name="De Jonge R."/>
            <person name="Ebert M.K."/>
            <person name="Suttle J.C."/>
            <person name="Jurick Ii W.M."/>
            <person name="Secor G.A."/>
            <person name="Thomma B.P."/>
            <person name="Van De Peer Y."/>
            <person name="Bolton M.D."/>
        </authorList>
    </citation>
    <scope>NUCLEOTIDE SEQUENCE [LARGE SCALE GENOMIC DNA]</scope>
    <source>
        <strain evidence="6 8">09-40</strain>
    </source>
</reference>